<evidence type="ECO:0000259" key="2">
    <source>
        <dbReference type="PROSITE" id="PS50206"/>
    </source>
</evidence>
<dbReference type="EMBL" id="VJVV01000002">
    <property type="protein sequence ID" value="TRO83395.1"/>
    <property type="molecule type" value="Genomic_DNA"/>
</dbReference>
<name>A0A550JJN6_9BACT</name>
<dbReference type="SMART" id="SM00450">
    <property type="entry name" value="RHOD"/>
    <property type="match status" value="2"/>
</dbReference>
<dbReference type="SMART" id="SM00849">
    <property type="entry name" value="Lactamase_B"/>
    <property type="match status" value="1"/>
</dbReference>
<keyword evidence="1" id="KW-0479">Metal-binding</keyword>
<dbReference type="CDD" id="cd07724">
    <property type="entry name" value="POD-like_MBL-fold"/>
    <property type="match status" value="1"/>
</dbReference>
<dbReference type="FunFam" id="3.60.15.10:FF:000030">
    <property type="entry name" value="Metallo-beta-lactamase family protein"/>
    <property type="match status" value="1"/>
</dbReference>
<dbReference type="PANTHER" id="PTHR43084:SF1">
    <property type="entry name" value="PERSULFIDE DIOXYGENASE ETHE1, MITOCHONDRIAL"/>
    <property type="match status" value="1"/>
</dbReference>
<dbReference type="RefSeq" id="WP_092056364.1">
    <property type="nucleotide sequence ID" value="NZ_FOJJ01000012.1"/>
</dbReference>
<dbReference type="SUPFAM" id="SSF56281">
    <property type="entry name" value="Metallo-hydrolase/oxidoreductase"/>
    <property type="match status" value="1"/>
</dbReference>
<organism evidence="3 4">
    <name type="scientific">Trichloromonas acetexigens</name>
    <dbReference type="NCBI Taxonomy" id="38815"/>
    <lineage>
        <taxon>Bacteria</taxon>
        <taxon>Pseudomonadati</taxon>
        <taxon>Thermodesulfobacteriota</taxon>
        <taxon>Desulfuromonadia</taxon>
        <taxon>Desulfuromonadales</taxon>
        <taxon>Trichloromonadaceae</taxon>
        <taxon>Trichloromonas</taxon>
    </lineage>
</organism>
<comment type="caution">
    <text evidence="3">The sequence shown here is derived from an EMBL/GenBank/DDBJ whole genome shotgun (WGS) entry which is preliminary data.</text>
</comment>
<dbReference type="InterPro" id="IPR044528">
    <property type="entry name" value="POD-like_MBL-fold"/>
</dbReference>
<gene>
    <name evidence="3" type="ORF">FL622_04740</name>
</gene>
<dbReference type="PROSITE" id="PS50206">
    <property type="entry name" value="RHODANESE_3"/>
    <property type="match status" value="2"/>
</dbReference>
<dbReference type="InterPro" id="IPR051682">
    <property type="entry name" value="Mito_Persulfide_Diox"/>
</dbReference>
<dbReference type="Proteomes" id="UP000317155">
    <property type="component" value="Unassembled WGS sequence"/>
</dbReference>
<feature type="domain" description="Rhodanese" evidence="2">
    <location>
        <begin position="370"/>
        <end position="458"/>
    </location>
</feature>
<dbReference type="InterPro" id="IPR036866">
    <property type="entry name" value="RibonucZ/Hydroxyglut_hydro"/>
</dbReference>
<accession>A0A550JJN6</accession>
<evidence type="ECO:0000313" key="3">
    <source>
        <dbReference type="EMBL" id="TRO83395.1"/>
    </source>
</evidence>
<dbReference type="Pfam" id="PF00753">
    <property type="entry name" value="Lactamase_B"/>
    <property type="match status" value="1"/>
</dbReference>
<keyword evidence="3" id="KW-0378">Hydrolase</keyword>
<dbReference type="SUPFAM" id="SSF52821">
    <property type="entry name" value="Rhodanese/Cell cycle control phosphatase"/>
    <property type="match status" value="2"/>
</dbReference>
<dbReference type="GO" id="GO:0050313">
    <property type="term" value="F:sulfur dioxygenase activity"/>
    <property type="evidence" value="ECO:0007669"/>
    <property type="project" value="InterPro"/>
</dbReference>
<dbReference type="GO" id="GO:0006749">
    <property type="term" value="P:glutathione metabolic process"/>
    <property type="evidence" value="ECO:0007669"/>
    <property type="project" value="InterPro"/>
</dbReference>
<dbReference type="Gene3D" id="3.60.15.10">
    <property type="entry name" value="Ribonuclease Z/Hydroxyacylglutathione hydrolase-like"/>
    <property type="match status" value="1"/>
</dbReference>
<dbReference type="FunFam" id="3.40.250.10:FF:000049">
    <property type="entry name" value="Phage shock protein E"/>
    <property type="match status" value="1"/>
</dbReference>
<dbReference type="InterPro" id="IPR001763">
    <property type="entry name" value="Rhodanese-like_dom"/>
</dbReference>
<dbReference type="GO" id="GO:0070813">
    <property type="term" value="P:hydrogen sulfide metabolic process"/>
    <property type="evidence" value="ECO:0007669"/>
    <property type="project" value="TreeGrafter"/>
</dbReference>
<keyword evidence="4" id="KW-1185">Reference proteome</keyword>
<evidence type="ECO:0000256" key="1">
    <source>
        <dbReference type="ARBA" id="ARBA00022723"/>
    </source>
</evidence>
<dbReference type="PANTHER" id="PTHR43084">
    <property type="entry name" value="PERSULFIDE DIOXYGENASE ETHE1"/>
    <property type="match status" value="1"/>
</dbReference>
<proteinExistence type="predicted"/>
<dbReference type="Gene3D" id="3.40.250.10">
    <property type="entry name" value="Rhodanese-like domain"/>
    <property type="match status" value="2"/>
</dbReference>
<dbReference type="CDD" id="cd00158">
    <property type="entry name" value="RHOD"/>
    <property type="match status" value="2"/>
</dbReference>
<dbReference type="InterPro" id="IPR036873">
    <property type="entry name" value="Rhodanese-like_dom_sf"/>
</dbReference>
<dbReference type="GO" id="GO:0016787">
    <property type="term" value="F:hydrolase activity"/>
    <property type="evidence" value="ECO:0007669"/>
    <property type="project" value="UniProtKB-KW"/>
</dbReference>
<reference evidence="3 4" key="1">
    <citation type="submission" date="2019-07" db="EMBL/GenBank/DDBJ databases">
        <title>Insights of Desulfuromonas acetexigens electromicrobiology.</title>
        <authorList>
            <person name="Katuri K."/>
            <person name="Sapireddy V."/>
            <person name="Shaw D.R."/>
            <person name="Saikaly P."/>
        </authorList>
    </citation>
    <scope>NUCLEOTIDE SEQUENCE [LARGE SCALE GENOMIC DNA]</scope>
    <source>
        <strain evidence="3 4">2873</strain>
    </source>
</reference>
<protein>
    <submittedName>
        <fullName evidence="3">MBL fold metallo-hydrolase</fullName>
    </submittedName>
</protein>
<feature type="domain" description="Rhodanese" evidence="2">
    <location>
        <begin position="264"/>
        <end position="355"/>
    </location>
</feature>
<dbReference type="Pfam" id="PF00581">
    <property type="entry name" value="Rhodanese"/>
    <property type="match status" value="2"/>
</dbReference>
<dbReference type="GO" id="GO:0046872">
    <property type="term" value="F:metal ion binding"/>
    <property type="evidence" value="ECO:0007669"/>
    <property type="project" value="UniProtKB-KW"/>
</dbReference>
<dbReference type="OrthoDB" id="9784009at2"/>
<dbReference type="InterPro" id="IPR001279">
    <property type="entry name" value="Metallo-B-lactamas"/>
</dbReference>
<dbReference type="AlphaFoldDB" id="A0A550JJN6"/>
<evidence type="ECO:0000313" key="4">
    <source>
        <dbReference type="Proteomes" id="UP000317155"/>
    </source>
</evidence>
<sequence>MFVQQFFVPGLAHSSYLLGGAATCAIIDPRRDVGIYLEAAASMGMKITHILQTHLHADFVSGHLDLAEATGAVIVMPKSANCAFPHQAVAEGDSFRIEDLEISVLETPGHTPEHITYVVRDRARGAEAVSIFCGDTLFVGDVGRPDLFPGIALELAGKLYGSLHEKLLALPPFCEVYPAHGAGSLCGRAMGAKRTSTVGYEKLYNNALTIADREKFIASLTTDMPEAPDHFSRCSDINRQGPALVRTLPTPEPLPPKRFREKMDEANMLALDIRGYTAFSGQHVPGAYHIDMGGNFSTFAGWVLPPDRKILLITNDGAEAAEAAVLLRRVGVDQVVGYLEGGMFEWAKAGFASDHVPLLSAPELNQRITSGDGLILVDVRSAGEFGAVHVEGALHIPAPELRTRHQELDPNRDIAVVCSTGHRSSLAASLLKRQGFNRVWNVAGGMTGFNAAGFAPECPLCVVPHGPRFLGK</sequence>